<dbReference type="Gene3D" id="3.30.1950.10">
    <property type="entry name" value="wza like domain"/>
    <property type="match status" value="1"/>
</dbReference>
<dbReference type="PANTHER" id="PTHR33619">
    <property type="entry name" value="POLYSACCHARIDE EXPORT PROTEIN GFCE-RELATED"/>
    <property type="match status" value="1"/>
</dbReference>
<reference evidence="3" key="1">
    <citation type="submission" date="2018-05" db="EMBL/GenBank/DDBJ databases">
        <authorList>
            <person name="Lanie J.A."/>
            <person name="Ng W.-L."/>
            <person name="Kazmierczak K.M."/>
            <person name="Andrzejewski T.M."/>
            <person name="Davidsen T.M."/>
            <person name="Wayne K.J."/>
            <person name="Tettelin H."/>
            <person name="Glass J.I."/>
            <person name="Rusch D."/>
            <person name="Podicherti R."/>
            <person name="Tsui H.-C.T."/>
            <person name="Winkler M.E."/>
        </authorList>
    </citation>
    <scope>NUCLEOTIDE SEQUENCE</scope>
</reference>
<gene>
    <name evidence="3" type="ORF">METZ01_LOCUS485024</name>
</gene>
<evidence type="ECO:0000256" key="1">
    <source>
        <dbReference type="ARBA" id="ARBA00022729"/>
    </source>
</evidence>
<dbReference type="InterPro" id="IPR003715">
    <property type="entry name" value="Poly_export_N"/>
</dbReference>
<dbReference type="EMBL" id="UINC01209236">
    <property type="protein sequence ID" value="SVE32170.1"/>
    <property type="molecule type" value="Genomic_DNA"/>
</dbReference>
<keyword evidence="1" id="KW-0732">Signal</keyword>
<dbReference type="GO" id="GO:0015159">
    <property type="term" value="F:polysaccharide transmembrane transporter activity"/>
    <property type="evidence" value="ECO:0007669"/>
    <property type="project" value="InterPro"/>
</dbReference>
<feature type="non-terminal residue" evidence="3">
    <location>
        <position position="196"/>
    </location>
</feature>
<name>A0A383CJD0_9ZZZZ</name>
<dbReference type="Pfam" id="PF02563">
    <property type="entry name" value="Poly_export"/>
    <property type="match status" value="1"/>
</dbReference>
<evidence type="ECO:0000259" key="2">
    <source>
        <dbReference type="Pfam" id="PF02563"/>
    </source>
</evidence>
<dbReference type="InterPro" id="IPR049712">
    <property type="entry name" value="Poly_export"/>
</dbReference>
<sequence>MKDYSFLRILIFSCIFFIASSVFSAVDLSDTQRQLLDTLPPDQQKGVMTKMLQADQLNDDLEEIFEEFDTTTERAERKRLSDEDLREYKEKSKNWIYGYELFQSSPTTFAPATDIPVSGEYILGPGDELSIQIYGNRNFSYRGFVNRNGDIAIPEIGPINVVSLTLDQSRQLISKKISSKTIGSEAYISLGRLRTI</sequence>
<organism evidence="3">
    <name type="scientific">marine metagenome</name>
    <dbReference type="NCBI Taxonomy" id="408172"/>
    <lineage>
        <taxon>unclassified sequences</taxon>
        <taxon>metagenomes</taxon>
        <taxon>ecological metagenomes</taxon>
    </lineage>
</organism>
<evidence type="ECO:0000313" key="3">
    <source>
        <dbReference type="EMBL" id="SVE32170.1"/>
    </source>
</evidence>
<accession>A0A383CJD0</accession>
<dbReference type="PANTHER" id="PTHR33619:SF3">
    <property type="entry name" value="POLYSACCHARIDE EXPORT PROTEIN GFCE-RELATED"/>
    <property type="match status" value="1"/>
</dbReference>
<dbReference type="AlphaFoldDB" id="A0A383CJD0"/>
<proteinExistence type="predicted"/>
<protein>
    <recommendedName>
        <fullName evidence="2">Polysaccharide export protein N-terminal domain-containing protein</fullName>
    </recommendedName>
</protein>
<feature type="domain" description="Polysaccharide export protein N-terminal" evidence="2">
    <location>
        <begin position="117"/>
        <end position="179"/>
    </location>
</feature>